<dbReference type="GO" id="GO:0006742">
    <property type="term" value="P:NADP+ catabolic process"/>
    <property type="evidence" value="ECO:0007669"/>
    <property type="project" value="TreeGrafter"/>
</dbReference>
<dbReference type="SUPFAM" id="SSF55811">
    <property type="entry name" value="Nudix"/>
    <property type="match status" value="1"/>
</dbReference>
<reference evidence="4" key="1">
    <citation type="submission" date="2018-05" db="EMBL/GenBank/DDBJ databases">
        <authorList>
            <person name="Lanie J.A."/>
            <person name="Ng W.-L."/>
            <person name="Kazmierczak K.M."/>
            <person name="Andrzejewski T.M."/>
            <person name="Davidsen T.M."/>
            <person name="Wayne K.J."/>
            <person name="Tettelin H."/>
            <person name="Glass J.I."/>
            <person name="Rusch D."/>
            <person name="Podicherti R."/>
            <person name="Tsui H.-C.T."/>
            <person name="Winkler M.E."/>
        </authorList>
    </citation>
    <scope>NUCLEOTIDE SEQUENCE</scope>
</reference>
<dbReference type="EMBL" id="UINC01092770">
    <property type="protein sequence ID" value="SVC46633.1"/>
    <property type="molecule type" value="Genomic_DNA"/>
</dbReference>
<comment type="cofactor">
    <cofactor evidence="1">
        <name>Mg(2+)</name>
        <dbReference type="ChEBI" id="CHEBI:18420"/>
    </cofactor>
</comment>
<accession>A0A382MCA9</accession>
<evidence type="ECO:0000259" key="3">
    <source>
        <dbReference type="Pfam" id="PF09296"/>
    </source>
</evidence>
<dbReference type="InterPro" id="IPR015375">
    <property type="entry name" value="NADH_PPase-like_N"/>
</dbReference>
<evidence type="ECO:0000313" key="4">
    <source>
        <dbReference type="EMBL" id="SVC46633.1"/>
    </source>
</evidence>
<name>A0A382MCA9_9ZZZZ</name>
<dbReference type="GO" id="GO:0005829">
    <property type="term" value="C:cytosol"/>
    <property type="evidence" value="ECO:0007669"/>
    <property type="project" value="TreeGrafter"/>
</dbReference>
<protein>
    <recommendedName>
        <fullName evidence="3">NADH pyrophosphatase-like N-terminal domain-containing protein</fullName>
    </recommendedName>
</protein>
<feature type="domain" description="NADH pyrophosphatase-like N-terminal" evidence="3">
    <location>
        <begin position="35"/>
        <end position="136"/>
    </location>
</feature>
<evidence type="ECO:0000256" key="2">
    <source>
        <dbReference type="ARBA" id="ARBA00022801"/>
    </source>
</evidence>
<evidence type="ECO:0000256" key="1">
    <source>
        <dbReference type="ARBA" id="ARBA00001946"/>
    </source>
</evidence>
<dbReference type="GO" id="GO:0019677">
    <property type="term" value="P:NAD+ catabolic process"/>
    <property type="evidence" value="ECO:0007669"/>
    <property type="project" value="TreeGrafter"/>
</dbReference>
<organism evidence="4">
    <name type="scientific">marine metagenome</name>
    <dbReference type="NCBI Taxonomy" id="408172"/>
    <lineage>
        <taxon>unclassified sequences</taxon>
        <taxon>metagenomes</taxon>
        <taxon>ecological metagenomes</taxon>
    </lineage>
</organism>
<dbReference type="PANTHER" id="PTHR42904">
    <property type="entry name" value="NUDIX HYDROLASE, NUDC SUBFAMILY"/>
    <property type="match status" value="1"/>
</dbReference>
<dbReference type="AlphaFoldDB" id="A0A382MCA9"/>
<feature type="non-terminal residue" evidence="4">
    <location>
        <position position="210"/>
    </location>
</feature>
<dbReference type="Pfam" id="PF09296">
    <property type="entry name" value="NUDIX-like"/>
    <property type="match status" value="1"/>
</dbReference>
<gene>
    <name evidence="4" type="ORF">METZ01_LOCUS299487</name>
</gene>
<keyword evidence="2" id="KW-0378">Hydrolase</keyword>
<dbReference type="GO" id="GO:0035529">
    <property type="term" value="F:NADH pyrophosphatase activity"/>
    <property type="evidence" value="ECO:0007669"/>
    <property type="project" value="TreeGrafter"/>
</dbReference>
<dbReference type="GO" id="GO:0005777">
    <property type="term" value="C:peroxisome"/>
    <property type="evidence" value="ECO:0007669"/>
    <property type="project" value="TreeGrafter"/>
</dbReference>
<dbReference type="PANTHER" id="PTHR42904:SF6">
    <property type="entry name" value="NAD-CAPPED RNA HYDROLASE NUDT12"/>
    <property type="match status" value="1"/>
</dbReference>
<dbReference type="InterPro" id="IPR015797">
    <property type="entry name" value="NUDIX_hydrolase-like_dom_sf"/>
</dbReference>
<dbReference type="Gene3D" id="3.90.79.20">
    <property type="match status" value="1"/>
</dbReference>
<dbReference type="InterPro" id="IPR050241">
    <property type="entry name" value="NAD-cap_RNA_hydrolase_NudC"/>
</dbReference>
<sequence>MNKTVFTNNPLNRTAHLRNDVGWIKSIKQDPNTNYIIFYNEKPLINPSSDHLKNSEIKLFNFSQLNELIDNAKYLVFLGQNEEKSFFAIDLSNINQIKENKNIIGESKFIDVRSIAPNLNSESTGILAQAKSMISWNNTYTYCSKCSGIKLETKDAGYKKFCSSCKTEFFPRVDPVVIMLPTYKDKCLLGRQKIFPPRMYSALAGFLEPG</sequence>
<proteinExistence type="predicted"/>